<dbReference type="STRING" id="1122173.GCA_000482505_00825"/>
<proteinExistence type="predicted"/>
<feature type="signal peptide" evidence="1">
    <location>
        <begin position="1"/>
        <end position="18"/>
    </location>
</feature>
<dbReference type="EMBL" id="AP019840">
    <property type="protein sequence ID" value="BBM52665.1"/>
    <property type="molecule type" value="Genomic_DNA"/>
</dbReference>
<sequence length="153" mass="17557">MKKIALGLFMMTAIAAFSAPKYVNVNRIRKDGYTIYQDINTTFAFTKETDELKVAVTLYFSDKGSAKAVKNIFKRVAPSNLRLLDEMENSRAYIQKFYESSSKKYMYNIIAKREKVKGCFVTAMLTVNGEISEKKLGRITDTIITDVERYLEK</sequence>
<dbReference type="RefSeq" id="WP_146996982.1">
    <property type="nucleotide sequence ID" value="NZ_AP019840.1"/>
</dbReference>
<name>A0A510KSF2_9FUSO</name>
<protein>
    <submittedName>
        <fullName evidence="2">Uncharacterized protein</fullName>
    </submittedName>
</protein>
<dbReference type="Proteomes" id="UP000321378">
    <property type="component" value="Chromosome"/>
</dbReference>
<evidence type="ECO:0000256" key="1">
    <source>
        <dbReference type="SAM" id="SignalP"/>
    </source>
</evidence>
<organism evidence="2 3">
    <name type="scientific">Leptotrichia trevisanii</name>
    <dbReference type="NCBI Taxonomy" id="109328"/>
    <lineage>
        <taxon>Bacteria</taxon>
        <taxon>Fusobacteriati</taxon>
        <taxon>Fusobacteriota</taxon>
        <taxon>Fusobacteriia</taxon>
        <taxon>Fusobacteriales</taxon>
        <taxon>Leptotrichiaceae</taxon>
        <taxon>Leptotrichia</taxon>
    </lineage>
</organism>
<keyword evidence="1" id="KW-0732">Signal</keyword>
<accession>A0A510KSF2</accession>
<reference evidence="2 3" key="1">
    <citation type="submission" date="2019-07" db="EMBL/GenBank/DDBJ databases">
        <title>Complete Genome Sequence of Leptotrichia trevisanii Strain JMUB3935.</title>
        <authorList>
            <person name="Watanabe S."/>
            <person name="Cui L."/>
        </authorList>
    </citation>
    <scope>NUCLEOTIDE SEQUENCE [LARGE SCALE GENOMIC DNA]</scope>
    <source>
        <strain evidence="2 3">JMUB3935</strain>
    </source>
</reference>
<evidence type="ECO:0000313" key="3">
    <source>
        <dbReference type="Proteomes" id="UP000321378"/>
    </source>
</evidence>
<evidence type="ECO:0000313" key="2">
    <source>
        <dbReference type="EMBL" id="BBM52665.1"/>
    </source>
</evidence>
<dbReference type="AlphaFoldDB" id="A0A510KSF2"/>
<feature type="chain" id="PRO_5021788243" evidence="1">
    <location>
        <begin position="19"/>
        <end position="153"/>
    </location>
</feature>
<gene>
    <name evidence="2" type="ORF">JMUB3935_1644</name>
</gene>